<evidence type="ECO:0000313" key="2">
    <source>
        <dbReference type="EMBL" id="KAF7839704.1"/>
    </source>
</evidence>
<gene>
    <name evidence="2" type="ORF">G2W53_008186</name>
</gene>
<name>A0A834X8X4_9FABA</name>
<organism evidence="2 3">
    <name type="scientific">Senna tora</name>
    <dbReference type="NCBI Taxonomy" id="362788"/>
    <lineage>
        <taxon>Eukaryota</taxon>
        <taxon>Viridiplantae</taxon>
        <taxon>Streptophyta</taxon>
        <taxon>Embryophyta</taxon>
        <taxon>Tracheophyta</taxon>
        <taxon>Spermatophyta</taxon>
        <taxon>Magnoliopsida</taxon>
        <taxon>eudicotyledons</taxon>
        <taxon>Gunneridae</taxon>
        <taxon>Pentapetalae</taxon>
        <taxon>rosids</taxon>
        <taxon>fabids</taxon>
        <taxon>Fabales</taxon>
        <taxon>Fabaceae</taxon>
        <taxon>Caesalpinioideae</taxon>
        <taxon>Cassia clade</taxon>
        <taxon>Senna</taxon>
    </lineage>
</organism>
<feature type="region of interest" description="Disordered" evidence="1">
    <location>
        <begin position="11"/>
        <end position="52"/>
    </location>
</feature>
<dbReference type="AlphaFoldDB" id="A0A834X8X4"/>
<accession>A0A834X8X4</accession>
<proteinExistence type="predicted"/>
<comment type="caution">
    <text evidence="2">The sequence shown here is derived from an EMBL/GenBank/DDBJ whole genome shotgun (WGS) entry which is preliminary data.</text>
</comment>
<keyword evidence="3" id="KW-1185">Reference proteome</keyword>
<feature type="region of interest" description="Disordered" evidence="1">
    <location>
        <begin position="115"/>
        <end position="138"/>
    </location>
</feature>
<reference evidence="2" key="1">
    <citation type="submission" date="2020-09" db="EMBL/GenBank/DDBJ databases">
        <title>Genome-Enabled Discovery of Anthraquinone Biosynthesis in Senna tora.</title>
        <authorList>
            <person name="Kang S.-H."/>
            <person name="Pandey R.P."/>
            <person name="Lee C.-M."/>
            <person name="Sim J.-S."/>
            <person name="Jeong J.-T."/>
            <person name="Choi B.-S."/>
            <person name="Jung M."/>
            <person name="Ginzburg D."/>
            <person name="Zhao K."/>
            <person name="Won S.Y."/>
            <person name="Oh T.-J."/>
            <person name="Yu Y."/>
            <person name="Kim N.-H."/>
            <person name="Lee O.R."/>
            <person name="Lee T.-H."/>
            <person name="Bashyal P."/>
            <person name="Kim T.-S."/>
            <person name="Lee W.-H."/>
            <person name="Kawkins C."/>
            <person name="Kim C.-K."/>
            <person name="Kim J.S."/>
            <person name="Ahn B.O."/>
            <person name="Rhee S.Y."/>
            <person name="Sohng J.K."/>
        </authorList>
    </citation>
    <scope>NUCLEOTIDE SEQUENCE</scope>
    <source>
        <tissue evidence="2">Leaf</tissue>
    </source>
</reference>
<dbReference type="Proteomes" id="UP000634136">
    <property type="component" value="Unassembled WGS sequence"/>
</dbReference>
<evidence type="ECO:0000313" key="3">
    <source>
        <dbReference type="Proteomes" id="UP000634136"/>
    </source>
</evidence>
<dbReference type="EMBL" id="JAAIUW010000003">
    <property type="protein sequence ID" value="KAF7839704.1"/>
    <property type="molecule type" value="Genomic_DNA"/>
</dbReference>
<feature type="compositionally biased region" description="Polar residues" evidence="1">
    <location>
        <begin position="120"/>
        <end position="134"/>
    </location>
</feature>
<evidence type="ECO:0000256" key="1">
    <source>
        <dbReference type="SAM" id="MobiDB-lite"/>
    </source>
</evidence>
<protein>
    <submittedName>
        <fullName evidence="2">Putative ribonuclease H protein</fullName>
    </submittedName>
</protein>
<sequence length="319" mass="35894">MRMAPPLVWKFPNSTHLERPGKESLSSDNSSDRNRATHIRNHSSSNIHRGIRHKAQVLPTLISSSGHRIRNMVTFPIGMLNAHLPILSQKTMNLPHQGRTGMRIRKKALHHATNHHRIHFNNNPPKSMEPSSTKPRMDTPKLSLNRGAASQVLQKANHIVTILISDNSTTGRMTMIPSLRRTGPININFNPTCFRRQPSNMLNHTVRLLFGITEPVARLNKPHPNTFNFGTVPKSMKGILTTSTTSSTCRRVSHTTFDPLRIGQKFIVTTQPHKGFSPLRHPKKPHLSPEVVFNFLIHTCNVLISSFDTKTTILAKLPS</sequence>